<keyword evidence="3" id="KW-1185">Reference proteome</keyword>
<feature type="signal peptide" evidence="1">
    <location>
        <begin position="1"/>
        <end position="18"/>
    </location>
</feature>
<sequence length="99" mass="10638">MLMIATLAAVGLSNAATAADTKEQSCAYQAAIVSAVQAARLDGVKEQKVSEIILAGEPNWPEGYNAAIPIITPWVYEQARKDLKTKDFAAAWSELCLQQ</sequence>
<name>A0A073J2D4_9RHOB</name>
<dbReference type="EMBL" id="JAMD01000003">
    <property type="protein sequence ID" value="KEJ96768.1"/>
    <property type="molecule type" value="Genomic_DNA"/>
</dbReference>
<comment type="caution">
    <text evidence="2">The sequence shown here is derived from an EMBL/GenBank/DDBJ whole genome shotgun (WGS) entry which is preliminary data.</text>
</comment>
<evidence type="ECO:0000313" key="2">
    <source>
        <dbReference type="EMBL" id="KEJ96768.1"/>
    </source>
</evidence>
<dbReference type="Proteomes" id="UP000027746">
    <property type="component" value="Unassembled WGS sequence"/>
</dbReference>
<evidence type="ECO:0000313" key="3">
    <source>
        <dbReference type="Proteomes" id="UP000027746"/>
    </source>
</evidence>
<organism evidence="2 3">
    <name type="scientific">Pseudosulfitobacter pseudonitzschiae</name>
    <dbReference type="NCBI Taxonomy" id="1402135"/>
    <lineage>
        <taxon>Bacteria</taxon>
        <taxon>Pseudomonadati</taxon>
        <taxon>Pseudomonadota</taxon>
        <taxon>Alphaproteobacteria</taxon>
        <taxon>Rhodobacterales</taxon>
        <taxon>Roseobacteraceae</taxon>
        <taxon>Pseudosulfitobacter</taxon>
    </lineage>
</organism>
<evidence type="ECO:0000256" key="1">
    <source>
        <dbReference type="SAM" id="SignalP"/>
    </source>
</evidence>
<gene>
    <name evidence="2" type="ORF">SUH3_15545</name>
</gene>
<proteinExistence type="predicted"/>
<accession>A0A073J2D4</accession>
<protein>
    <submittedName>
        <fullName evidence="2">Uncharacterized protein</fullName>
    </submittedName>
</protein>
<feature type="chain" id="PRO_5001692054" evidence="1">
    <location>
        <begin position="19"/>
        <end position="99"/>
    </location>
</feature>
<dbReference type="AlphaFoldDB" id="A0A073J2D4"/>
<dbReference type="OrthoDB" id="7726473at2"/>
<keyword evidence="1" id="KW-0732">Signal</keyword>
<reference evidence="2 3" key="1">
    <citation type="submission" date="2014-01" db="EMBL/GenBank/DDBJ databases">
        <title>Sulfitobacter sp. H3 (MCCC 1A00686) Genome Sequencing.</title>
        <authorList>
            <person name="Lai Q."/>
            <person name="Hong Z."/>
        </authorList>
    </citation>
    <scope>NUCLEOTIDE SEQUENCE [LARGE SCALE GENOMIC DNA]</scope>
    <source>
        <strain evidence="2 3">H3</strain>
    </source>
</reference>